<evidence type="ECO:0000256" key="4">
    <source>
        <dbReference type="ARBA" id="ARBA00022475"/>
    </source>
</evidence>
<dbReference type="AlphaFoldDB" id="A0A135I1W3"/>
<comment type="similarity">
    <text evidence="2">Belongs to the binding-protein-dependent transport system permease family. CysTW subfamily.</text>
</comment>
<evidence type="ECO:0000256" key="1">
    <source>
        <dbReference type="ARBA" id="ARBA00004651"/>
    </source>
</evidence>
<dbReference type="EMBL" id="LNTU01000001">
    <property type="protein sequence ID" value="KXF79427.1"/>
    <property type="molecule type" value="Genomic_DNA"/>
</dbReference>
<dbReference type="CDD" id="cd06261">
    <property type="entry name" value="TM_PBP2"/>
    <property type="match status" value="1"/>
</dbReference>
<dbReference type="GO" id="GO:0005886">
    <property type="term" value="C:plasma membrane"/>
    <property type="evidence" value="ECO:0007669"/>
    <property type="project" value="UniProtKB-SubCell"/>
</dbReference>
<evidence type="ECO:0000313" key="11">
    <source>
        <dbReference type="Proteomes" id="UP000070107"/>
    </source>
</evidence>
<evidence type="ECO:0000256" key="3">
    <source>
        <dbReference type="ARBA" id="ARBA00022448"/>
    </source>
</evidence>
<protein>
    <submittedName>
        <fullName evidence="10">ABC transporter permease</fullName>
    </submittedName>
</protein>
<keyword evidence="11" id="KW-1185">Reference proteome</keyword>
<feature type="transmembrane region" description="Helical" evidence="8">
    <location>
        <begin position="168"/>
        <end position="189"/>
    </location>
</feature>
<proteinExistence type="inferred from homology"/>
<evidence type="ECO:0000256" key="7">
    <source>
        <dbReference type="ARBA" id="ARBA00023136"/>
    </source>
</evidence>
<dbReference type="PROSITE" id="PS50928">
    <property type="entry name" value="ABC_TM1"/>
    <property type="match status" value="1"/>
</dbReference>
<organism evidence="10 11">
    <name type="scientific">Paramesorhizobium deserti</name>
    <dbReference type="NCBI Taxonomy" id="1494590"/>
    <lineage>
        <taxon>Bacteria</taxon>
        <taxon>Pseudomonadati</taxon>
        <taxon>Pseudomonadota</taxon>
        <taxon>Alphaproteobacteria</taxon>
        <taxon>Hyphomicrobiales</taxon>
        <taxon>Phyllobacteriaceae</taxon>
        <taxon>Paramesorhizobium</taxon>
    </lineage>
</organism>
<dbReference type="PANTHER" id="PTHR42929">
    <property type="entry name" value="INNER MEMBRANE ABC TRANSPORTER PERMEASE PROTEIN YDCU-RELATED-RELATED"/>
    <property type="match status" value="1"/>
</dbReference>
<feature type="transmembrane region" description="Helical" evidence="8">
    <location>
        <begin position="266"/>
        <end position="287"/>
    </location>
</feature>
<keyword evidence="7 8" id="KW-0472">Membrane</keyword>
<dbReference type="InterPro" id="IPR035906">
    <property type="entry name" value="MetI-like_sf"/>
</dbReference>
<dbReference type="PANTHER" id="PTHR42929:SF5">
    <property type="entry name" value="ABC TRANSPORTER PERMEASE PROTEIN"/>
    <property type="match status" value="1"/>
</dbReference>
<feature type="transmembrane region" description="Helical" evidence="8">
    <location>
        <begin position="31"/>
        <end position="53"/>
    </location>
</feature>
<keyword evidence="3 8" id="KW-0813">Transport</keyword>
<keyword evidence="6 8" id="KW-1133">Transmembrane helix</keyword>
<accession>A0A135I1W3</accession>
<dbReference type="STRING" id="1494590.ATN84_06945"/>
<evidence type="ECO:0000256" key="6">
    <source>
        <dbReference type="ARBA" id="ARBA00022989"/>
    </source>
</evidence>
<feature type="transmembrane region" description="Helical" evidence="8">
    <location>
        <begin position="115"/>
        <end position="137"/>
    </location>
</feature>
<evidence type="ECO:0000259" key="9">
    <source>
        <dbReference type="PROSITE" id="PS50928"/>
    </source>
</evidence>
<keyword evidence="5 8" id="KW-0812">Transmembrane</keyword>
<evidence type="ECO:0000256" key="5">
    <source>
        <dbReference type="ARBA" id="ARBA00022692"/>
    </source>
</evidence>
<feature type="domain" description="ABC transmembrane type-1" evidence="9">
    <location>
        <begin position="81"/>
        <end position="287"/>
    </location>
</feature>
<evidence type="ECO:0000256" key="8">
    <source>
        <dbReference type="RuleBase" id="RU363032"/>
    </source>
</evidence>
<dbReference type="GO" id="GO:0055085">
    <property type="term" value="P:transmembrane transport"/>
    <property type="evidence" value="ECO:0007669"/>
    <property type="project" value="InterPro"/>
</dbReference>
<feature type="transmembrane region" description="Helical" evidence="8">
    <location>
        <begin position="80"/>
        <end position="103"/>
    </location>
</feature>
<reference evidence="10 11" key="1">
    <citation type="submission" date="2015-11" db="EMBL/GenBank/DDBJ databases">
        <title>Draft genome sequence of Paramesorhizobium deserti A-3-E, a strain highly resistant to diverse beta-lactam antibiotics.</title>
        <authorList>
            <person name="Lv R."/>
            <person name="Yang X."/>
            <person name="Fang N."/>
            <person name="Guo J."/>
            <person name="Luo X."/>
            <person name="Peng F."/>
            <person name="Yang R."/>
            <person name="Cui Y."/>
            <person name="Fang C."/>
            <person name="Song Y."/>
        </authorList>
    </citation>
    <scope>NUCLEOTIDE SEQUENCE [LARGE SCALE GENOMIC DNA]</scope>
    <source>
        <strain evidence="10 11">A-3-E</strain>
    </source>
</reference>
<evidence type="ECO:0000313" key="10">
    <source>
        <dbReference type="EMBL" id="KXF79427.1"/>
    </source>
</evidence>
<sequence>MRTSSSLTSMKALPGFASLFKPRSARVFSPAASWLLVMPLLAVFAIGFLYPLAKLVDLSFSEGITATYGRLLDDPLYADVLLTTAAVALSVTMAAILLGYPVAYAMARARKRTAFIVAACVFVPLWTSVLIRSYAWIVLLQRNGIVNTLLIATGLTDQPIKMLYTQGAVTLAMTHVLLPFVILPIFSVLRTLPDDYIRAARNLGAGPARAFFLVTLPLSLPGVFAGATICFVLALGFYITPALVGGPGSMLMPTLIGQQTTVLVDWPFAAALSTVLLIMTLLVVILFRKTLSVQKGFGSVH</sequence>
<comment type="caution">
    <text evidence="10">The sequence shown here is derived from an EMBL/GenBank/DDBJ whole genome shotgun (WGS) entry which is preliminary data.</text>
</comment>
<dbReference type="Pfam" id="PF00528">
    <property type="entry name" value="BPD_transp_1"/>
    <property type="match status" value="1"/>
</dbReference>
<dbReference type="SUPFAM" id="SSF161098">
    <property type="entry name" value="MetI-like"/>
    <property type="match status" value="1"/>
</dbReference>
<dbReference type="Gene3D" id="1.10.3720.10">
    <property type="entry name" value="MetI-like"/>
    <property type="match status" value="1"/>
</dbReference>
<dbReference type="OrthoDB" id="9807047at2"/>
<evidence type="ECO:0000256" key="2">
    <source>
        <dbReference type="ARBA" id="ARBA00007069"/>
    </source>
</evidence>
<keyword evidence="4" id="KW-1003">Cell membrane</keyword>
<gene>
    <name evidence="10" type="ORF">ATN84_06945</name>
</gene>
<comment type="subcellular location">
    <subcellularLocation>
        <location evidence="1 8">Cell membrane</location>
        <topology evidence="1 8">Multi-pass membrane protein</topology>
    </subcellularLocation>
</comment>
<feature type="transmembrane region" description="Helical" evidence="8">
    <location>
        <begin position="210"/>
        <end position="239"/>
    </location>
</feature>
<dbReference type="Proteomes" id="UP000070107">
    <property type="component" value="Unassembled WGS sequence"/>
</dbReference>
<name>A0A135I1W3_9HYPH</name>
<dbReference type="InterPro" id="IPR000515">
    <property type="entry name" value="MetI-like"/>
</dbReference>